<comment type="caution">
    <text evidence="1">The sequence shown here is derived from an EMBL/GenBank/DDBJ whole genome shotgun (WGS) entry which is preliminary data.</text>
</comment>
<accession>A0ABV6T9F5</accession>
<organism evidence="1 2">
    <name type="scientific">Streptomyces noboritoensis</name>
    <dbReference type="NCBI Taxonomy" id="67337"/>
    <lineage>
        <taxon>Bacteria</taxon>
        <taxon>Bacillati</taxon>
        <taxon>Actinomycetota</taxon>
        <taxon>Actinomycetes</taxon>
        <taxon>Kitasatosporales</taxon>
        <taxon>Streptomycetaceae</taxon>
        <taxon>Streptomyces</taxon>
    </lineage>
</organism>
<evidence type="ECO:0000313" key="2">
    <source>
        <dbReference type="Proteomes" id="UP001589887"/>
    </source>
</evidence>
<gene>
    <name evidence="1" type="ORF">ACFH04_01490</name>
</gene>
<dbReference type="EMBL" id="JBHMQV010000001">
    <property type="protein sequence ID" value="MFC0842413.1"/>
    <property type="molecule type" value="Genomic_DNA"/>
</dbReference>
<name>A0ABV6T9F5_9ACTN</name>
<dbReference type="RefSeq" id="WP_394316271.1">
    <property type="nucleotide sequence ID" value="NZ_JBHMQV010000001.1"/>
</dbReference>
<proteinExistence type="predicted"/>
<keyword evidence="2" id="KW-1185">Reference proteome</keyword>
<evidence type="ECO:0000313" key="1">
    <source>
        <dbReference type="EMBL" id="MFC0842413.1"/>
    </source>
</evidence>
<sequence length="51" mass="5255">MRQHCAAAMPIGSGTSAADVADTGTVEKALVGQGFKNDRCRARPVPVRGLS</sequence>
<reference evidence="1 2" key="1">
    <citation type="submission" date="2024-09" db="EMBL/GenBank/DDBJ databases">
        <authorList>
            <person name="Sun Q."/>
            <person name="Mori K."/>
        </authorList>
    </citation>
    <scope>NUCLEOTIDE SEQUENCE [LARGE SCALE GENOMIC DNA]</scope>
    <source>
        <strain evidence="1 2">JCM 4557</strain>
    </source>
</reference>
<protein>
    <submittedName>
        <fullName evidence="1">Uncharacterized protein</fullName>
    </submittedName>
</protein>
<dbReference type="Proteomes" id="UP001589887">
    <property type="component" value="Unassembled WGS sequence"/>
</dbReference>